<dbReference type="KEGG" id="saqu:EJC51_02745"/>
<name>A0A3Q9BV22_9ACTN</name>
<evidence type="ECO:0000313" key="3">
    <source>
        <dbReference type="Proteomes" id="UP000280197"/>
    </source>
</evidence>
<evidence type="ECO:0000256" key="1">
    <source>
        <dbReference type="SAM" id="MobiDB-lite"/>
    </source>
</evidence>
<reference evidence="2 3" key="1">
    <citation type="submission" date="2018-12" db="EMBL/GenBank/DDBJ databases">
        <authorList>
            <person name="Li K."/>
        </authorList>
    </citation>
    <scope>NUCLEOTIDE SEQUENCE [LARGE SCALE GENOMIC DNA]</scope>
    <source>
        <strain evidence="3">CR22</strain>
    </source>
</reference>
<sequence length="165" mass="18035">MVLVVAGEEVLERPGRAHVGGVAVGRDRAVGPARRCRVYRVLGAALLVAAPARVAQQVHRLEAVAADVVRRRAVVVQRAQFDGDRLGEDLRLAEPVNAVQRLRAGAQRRDAEAPDGRRVPARQRDPLGEREPPEQVVGAPVGRRRRGAERMPGRGQGRRTHEEDP</sequence>
<accession>A0A3Q9BV22</accession>
<feature type="region of interest" description="Disordered" evidence="1">
    <location>
        <begin position="103"/>
        <end position="165"/>
    </location>
</feature>
<feature type="compositionally biased region" description="Basic and acidic residues" evidence="1">
    <location>
        <begin position="107"/>
        <end position="133"/>
    </location>
</feature>
<keyword evidence="3" id="KW-1185">Reference proteome</keyword>
<evidence type="ECO:0000313" key="2">
    <source>
        <dbReference type="EMBL" id="AZP15130.1"/>
    </source>
</evidence>
<proteinExistence type="predicted"/>
<dbReference type="EMBL" id="CP034463">
    <property type="protein sequence ID" value="AZP15130.1"/>
    <property type="molecule type" value="Genomic_DNA"/>
</dbReference>
<dbReference type="Proteomes" id="UP000280197">
    <property type="component" value="Chromosome"/>
</dbReference>
<organism evidence="2 3">
    <name type="scientific">Streptomyces aquilus</name>
    <dbReference type="NCBI Taxonomy" id="2548456"/>
    <lineage>
        <taxon>Bacteria</taxon>
        <taxon>Bacillati</taxon>
        <taxon>Actinomycetota</taxon>
        <taxon>Actinomycetes</taxon>
        <taxon>Kitasatosporales</taxon>
        <taxon>Streptomycetaceae</taxon>
        <taxon>Streptomyces</taxon>
    </lineage>
</organism>
<gene>
    <name evidence="2" type="ORF">EJC51_02745</name>
</gene>
<protein>
    <submittedName>
        <fullName evidence="2">Uncharacterized protein</fullName>
    </submittedName>
</protein>
<dbReference type="AlphaFoldDB" id="A0A3Q9BV22"/>